<protein>
    <submittedName>
        <fullName evidence="1">Uncharacterized protein</fullName>
    </submittedName>
</protein>
<gene>
    <name evidence="1" type="ORF">AB205_0117980</name>
</gene>
<name>A0A2G9RFA1_AQUCT</name>
<dbReference type="EMBL" id="KV938157">
    <property type="protein sequence ID" value="PIO26570.1"/>
    <property type="molecule type" value="Genomic_DNA"/>
</dbReference>
<organism evidence="1">
    <name type="scientific">Aquarana catesbeiana</name>
    <name type="common">American bullfrog</name>
    <name type="synonym">Rana catesbeiana</name>
    <dbReference type="NCBI Taxonomy" id="8400"/>
    <lineage>
        <taxon>Eukaryota</taxon>
        <taxon>Metazoa</taxon>
        <taxon>Chordata</taxon>
        <taxon>Craniata</taxon>
        <taxon>Vertebrata</taxon>
        <taxon>Euteleostomi</taxon>
        <taxon>Amphibia</taxon>
        <taxon>Batrachia</taxon>
        <taxon>Anura</taxon>
        <taxon>Neobatrachia</taxon>
        <taxon>Ranoidea</taxon>
        <taxon>Ranidae</taxon>
        <taxon>Aquarana</taxon>
    </lineage>
</organism>
<evidence type="ECO:0000313" key="1">
    <source>
        <dbReference type="EMBL" id="PIO26570.1"/>
    </source>
</evidence>
<dbReference type="AlphaFoldDB" id="A0A2G9RFA1"/>
<reference evidence="1" key="1">
    <citation type="submission" date="2017-08" db="EMBL/GenBank/DDBJ databases">
        <title>Assembly of the North American Bullfrog Genome.</title>
        <authorList>
            <person name="Warren R.L."/>
            <person name="Vandervalk B.P."/>
            <person name="Kucuk E."/>
            <person name="Birol I."/>
            <person name="Helbing C."/>
            <person name="Pandoh P."/>
            <person name="Behsaz B."/>
            <person name="Mohamadi H."/>
            <person name="Chu J."/>
            <person name="Jackman S."/>
            <person name="Hammond S.A."/>
            <person name="Veldhoen N."/>
            <person name="Kirk H."/>
            <person name="Zhao Y."/>
            <person name="Coope R."/>
            <person name="Pleasance S."/>
            <person name="Moore R."/>
            <person name="Holt R."/>
        </authorList>
    </citation>
    <scope>NUCLEOTIDE SEQUENCE</scope>
    <source>
        <strain evidence="1">Bruno</strain>
        <tissue evidence="1">Liver</tissue>
    </source>
</reference>
<proteinExistence type="predicted"/>
<sequence>MNCYPVGGGENPECSRDDYQILKDFEAVPVRIKEEEVPVEVSKDHEIQPHTDLIKRELAFSASKARKRAMAFHFNELYEITKYLLYHGYEESGLPGRVHEHKSRLLTQLSSHLYEKFGTTRTKRQIQKRYSDLKSREPKTFMKIKNKILKEVSLRKVSDSESEVSEDEMQSEVNISMTSAEIQDALVSSYIQADDMQVTQSCQNHIIREDVLNLLPLSYTSNEVYSPVGEVHTEEEGGSRIEKIEQSLHSLQVKMDQLLSSLSGGRDSS</sequence>
<dbReference type="OrthoDB" id="10306426at2759"/>
<accession>A0A2G9RFA1</accession>